<comment type="caution">
    <text evidence="1">The sequence shown here is derived from an EMBL/GenBank/DDBJ whole genome shotgun (WGS) entry which is preliminary data.</text>
</comment>
<evidence type="ECO:0000313" key="2">
    <source>
        <dbReference type="Proteomes" id="UP001335737"/>
    </source>
</evidence>
<name>A0ABU6KGP1_9BACI</name>
<evidence type="ECO:0000313" key="1">
    <source>
        <dbReference type="EMBL" id="MEC5424340.1"/>
    </source>
</evidence>
<proteinExistence type="predicted"/>
<dbReference type="RefSeq" id="WP_327607904.1">
    <property type="nucleotide sequence ID" value="NZ_JARZFX010000005.1"/>
</dbReference>
<protein>
    <recommendedName>
        <fullName evidence="3">Phr family secreted Rap phosphatase inhibitor</fullName>
    </recommendedName>
</protein>
<evidence type="ECO:0008006" key="3">
    <source>
        <dbReference type="Google" id="ProtNLM"/>
    </source>
</evidence>
<dbReference type="Proteomes" id="UP001335737">
    <property type="component" value="Unassembled WGS sequence"/>
</dbReference>
<gene>
    <name evidence="1" type="ORF">QGM71_12640</name>
</gene>
<reference evidence="1 2" key="1">
    <citation type="journal article" date="2024" name="Int. J. Syst. Evol. Microbiol.">
        <title>Virgibacillus tibetensis sp. nov., isolated from salt lake on the Tibetan Plateau of China.</title>
        <authorList>
            <person name="Phurbu D."/>
            <person name="Liu Z.-X."/>
            <person name="Wang R."/>
            <person name="Zheng Y.-Y."/>
            <person name="Liu H.-C."/>
            <person name="Zhou Y.-G."/>
            <person name="Yu Y.-J."/>
            <person name="Li A.-H."/>
        </authorList>
    </citation>
    <scope>NUCLEOTIDE SEQUENCE [LARGE SCALE GENOMIC DNA]</scope>
    <source>
        <strain evidence="1 2">C22-A2</strain>
    </source>
</reference>
<dbReference type="EMBL" id="JARZFX010000005">
    <property type="protein sequence ID" value="MEC5424340.1"/>
    <property type="molecule type" value="Genomic_DNA"/>
</dbReference>
<accession>A0ABU6KGP1</accession>
<sequence>MKKLISGIAIGALLVSGILFTQLEDLAHVGEREPSIYSVEQPSYSI</sequence>
<organism evidence="1 2">
    <name type="scientific">Virgibacillus tibetensis</name>
    <dbReference type="NCBI Taxonomy" id="3042313"/>
    <lineage>
        <taxon>Bacteria</taxon>
        <taxon>Bacillati</taxon>
        <taxon>Bacillota</taxon>
        <taxon>Bacilli</taxon>
        <taxon>Bacillales</taxon>
        <taxon>Bacillaceae</taxon>
        <taxon>Virgibacillus</taxon>
    </lineage>
</organism>
<keyword evidence="2" id="KW-1185">Reference proteome</keyword>